<gene>
    <name evidence="2" type="ORF">S01H1_25245</name>
</gene>
<evidence type="ECO:0000259" key="1">
    <source>
        <dbReference type="Pfam" id="PF09861"/>
    </source>
</evidence>
<accession>X0TLL2</accession>
<dbReference type="Pfam" id="PF09861">
    <property type="entry name" value="Lar_N"/>
    <property type="match status" value="1"/>
</dbReference>
<feature type="domain" description="LarA-like N-terminal" evidence="1">
    <location>
        <begin position="32"/>
        <end position="123"/>
    </location>
</feature>
<dbReference type="Gene3D" id="3.40.50.11440">
    <property type="match status" value="1"/>
</dbReference>
<sequence length="136" mass="15265">MLLAGKGLTDGTLDDSEARRLLEDGLSRVDLDGRRVLVLLPDSTRTCPLPMFFRSLVELMGPRVAKLDFLIALGTHQPMSREKINQLVGVTEDQRKTTYRDVDIFNHHWDQDGTFTQLGTIPAARIEEITDGLMAE</sequence>
<dbReference type="GO" id="GO:0050043">
    <property type="term" value="F:lactate racemase activity"/>
    <property type="evidence" value="ECO:0007669"/>
    <property type="project" value="InterPro"/>
</dbReference>
<dbReference type="InterPro" id="IPR018657">
    <property type="entry name" value="LarA-like_N"/>
</dbReference>
<evidence type="ECO:0000313" key="2">
    <source>
        <dbReference type="EMBL" id="GAF88166.1"/>
    </source>
</evidence>
<protein>
    <recommendedName>
        <fullName evidence="1">LarA-like N-terminal domain-containing protein</fullName>
    </recommendedName>
</protein>
<organism evidence="2">
    <name type="scientific">marine sediment metagenome</name>
    <dbReference type="NCBI Taxonomy" id="412755"/>
    <lineage>
        <taxon>unclassified sequences</taxon>
        <taxon>metagenomes</taxon>
        <taxon>ecological metagenomes</taxon>
    </lineage>
</organism>
<reference evidence="2" key="1">
    <citation type="journal article" date="2014" name="Front. Microbiol.">
        <title>High frequency of phylogenetically diverse reductive dehalogenase-homologous genes in deep subseafloor sedimentary metagenomes.</title>
        <authorList>
            <person name="Kawai M."/>
            <person name="Futagami T."/>
            <person name="Toyoda A."/>
            <person name="Takaki Y."/>
            <person name="Nishi S."/>
            <person name="Hori S."/>
            <person name="Arai W."/>
            <person name="Tsubouchi T."/>
            <person name="Morono Y."/>
            <person name="Uchiyama I."/>
            <person name="Ito T."/>
            <person name="Fujiyama A."/>
            <person name="Inagaki F."/>
            <person name="Takami H."/>
        </authorList>
    </citation>
    <scope>NUCLEOTIDE SEQUENCE</scope>
    <source>
        <strain evidence="2">Expedition CK06-06</strain>
    </source>
</reference>
<name>X0TLL2_9ZZZZ</name>
<feature type="non-terminal residue" evidence="2">
    <location>
        <position position="136"/>
    </location>
</feature>
<dbReference type="EMBL" id="BARS01015224">
    <property type="protein sequence ID" value="GAF88166.1"/>
    <property type="molecule type" value="Genomic_DNA"/>
</dbReference>
<dbReference type="AlphaFoldDB" id="X0TLL2"/>
<proteinExistence type="predicted"/>
<comment type="caution">
    <text evidence="2">The sequence shown here is derived from an EMBL/GenBank/DDBJ whole genome shotgun (WGS) entry which is preliminary data.</text>
</comment>